<dbReference type="PROSITE" id="PS51257">
    <property type="entry name" value="PROKAR_LIPOPROTEIN"/>
    <property type="match status" value="1"/>
</dbReference>
<dbReference type="EMBL" id="SZPX01000001">
    <property type="protein sequence ID" value="TKI70927.1"/>
    <property type="molecule type" value="Genomic_DNA"/>
</dbReference>
<evidence type="ECO:0008006" key="3">
    <source>
        <dbReference type="Google" id="ProtNLM"/>
    </source>
</evidence>
<evidence type="ECO:0000313" key="1">
    <source>
        <dbReference type="EMBL" id="TKI70927.1"/>
    </source>
</evidence>
<dbReference type="Proteomes" id="UP000309561">
    <property type="component" value="Unassembled WGS sequence"/>
</dbReference>
<gene>
    <name evidence="1" type="ORF">FCU45_00620</name>
</gene>
<sequence length="185" mass="20982">MKQILLALLVLLFASGCVDKKRVLNIQNEGLCSAEVATLYLNEIEIKNGDESFHITEDEIRDTLAKSLKTTGCFRISLDAKEKESLNVESEYLLDTKANLFREEEISEKNIFKDEERELLQLIITLHAHNKTKDLTATTKSELTINRSKILGFTITQEQESDKNTVLTNAAKKISILLQEGFSEF</sequence>
<protein>
    <recommendedName>
        <fullName evidence="3">Lipoprotein</fullName>
    </recommendedName>
</protein>
<dbReference type="RefSeq" id="WP_137011252.1">
    <property type="nucleotide sequence ID" value="NZ_SZPX01000001.1"/>
</dbReference>
<accession>A0A4U2Z9C6</accession>
<organism evidence="1 2">
    <name type="scientific">Sulfurimonas crateris</name>
    <dbReference type="NCBI Taxonomy" id="2574727"/>
    <lineage>
        <taxon>Bacteria</taxon>
        <taxon>Pseudomonadati</taxon>
        <taxon>Campylobacterota</taxon>
        <taxon>Epsilonproteobacteria</taxon>
        <taxon>Campylobacterales</taxon>
        <taxon>Sulfurimonadaceae</taxon>
        <taxon>Sulfurimonas</taxon>
    </lineage>
</organism>
<comment type="caution">
    <text evidence="1">The sequence shown here is derived from an EMBL/GenBank/DDBJ whole genome shotgun (WGS) entry which is preliminary data.</text>
</comment>
<dbReference type="OrthoDB" id="5334743at2"/>
<dbReference type="AlphaFoldDB" id="A0A4U2Z9C6"/>
<proteinExistence type="predicted"/>
<name>A0A4U2Z9C6_9BACT</name>
<evidence type="ECO:0000313" key="2">
    <source>
        <dbReference type="Proteomes" id="UP000309561"/>
    </source>
</evidence>
<keyword evidence="2" id="KW-1185">Reference proteome</keyword>
<reference evidence="1 2" key="1">
    <citation type="submission" date="2019-04" db="EMBL/GenBank/DDBJ databases">
        <title>Sulfurimonas crateris sp. nov. a facultative anaerobic sulfur-oxidizing chemolithautotrophic bacterium isolated from a terrestrial mud vulcano.</title>
        <authorList>
            <person name="Ratnikova N.M."/>
            <person name="Slobodkin A.I."/>
            <person name="Merkel A.Y."/>
            <person name="Novikov A."/>
            <person name="Bonch-Osmolovskaya E.A."/>
            <person name="Slobodkina G.B."/>
        </authorList>
    </citation>
    <scope>NUCLEOTIDE SEQUENCE [LARGE SCALE GENOMIC DNA]</scope>
    <source>
        <strain evidence="1 2">SN118</strain>
    </source>
</reference>